<evidence type="ECO:0000256" key="1">
    <source>
        <dbReference type="SAM" id="Phobius"/>
    </source>
</evidence>
<accession>A0AAW5ZAW1</accession>
<feature type="transmembrane region" description="Helical" evidence="1">
    <location>
        <begin position="158"/>
        <end position="177"/>
    </location>
</feature>
<keyword evidence="1" id="KW-0472">Membrane</keyword>
<dbReference type="Proteomes" id="UP001211064">
    <property type="component" value="Unassembled WGS sequence"/>
</dbReference>
<comment type="caution">
    <text evidence="2">The sequence shown here is derived from an EMBL/GenBank/DDBJ whole genome shotgun (WGS) entry which is preliminary data.</text>
</comment>
<organism evidence="2 3">
    <name type="scientific">Escherichia coli</name>
    <dbReference type="NCBI Taxonomy" id="562"/>
    <lineage>
        <taxon>Bacteria</taxon>
        <taxon>Pseudomonadati</taxon>
        <taxon>Pseudomonadota</taxon>
        <taxon>Gammaproteobacteria</taxon>
        <taxon>Enterobacterales</taxon>
        <taxon>Enterobacteriaceae</taxon>
        <taxon>Escherichia</taxon>
    </lineage>
</organism>
<evidence type="ECO:0000313" key="3">
    <source>
        <dbReference type="Proteomes" id="UP001211064"/>
    </source>
</evidence>
<dbReference type="EMBL" id="JANWOR010000557">
    <property type="protein sequence ID" value="MDA4179288.1"/>
    <property type="molecule type" value="Genomic_DNA"/>
</dbReference>
<feature type="non-terminal residue" evidence="2">
    <location>
        <position position="1"/>
    </location>
</feature>
<name>A0AAW5ZAW1_ECOLX</name>
<gene>
    <name evidence="2" type="ORF">NY836_18265</name>
</gene>
<protein>
    <submittedName>
        <fullName evidence="2">Uncharacterized protein</fullName>
    </submittedName>
</protein>
<keyword evidence="1" id="KW-0812">Transmembrane</keyword>
<feature type="non-terminal residue" evidence="2">
    <location>
        <position position="192"/>
    </location>
</feature>
<evidence type="ECO:0000313" key="2">
    <source>
        <dbReference type="EMBL" id="MDA4179288.1"/>
    </source>
</evidence>
<proteinExistence type="predicted"/>
<reference evidence="2" key="1">
    <citation type="submission" date="2022-08" db="EMBL/GenBank/DDBJ databases">
        <title>Genome sequencing of human pathogens.</title>
        <authorList>
            <person name="Cao X."/>
        </authorList>
    </citation>
    <scope>NUCLEOTIDE SEQUENCE</scope>
    <source>
        <strain evidence="2">EC16126</strain>
    </source>
</reference>
<dbReference type="AlphaFoldDB" id="A0AAW5ZAW1"/>
<sequence length="192" mass="22756">YKKRYQRDIHPRKVNVPILQLEVAWINNNCRSSDSSTDIIILPRMIRRMVVFNYTKINKQLEKVLGGIARKQTSERNKGGLYTRIKKESDFLSMDRFMVEIENIIRPERFPTSIYPVFSHSFIERELPLLNLARSQYKRAISKRVANSIFYTLQKTNVALWLYLEMFALVAFIKLYTGKGFEFIKNMCVFID</sequence>
<keyword evidence="1" id="KW-1133">Transmembrane helix</keyword>